<dbReference type="OrthoDB" id="4299064at2"/>
<dbReference type="RefSeq" id="WP_050374774.1">
    <property type="nucleotide sequence ID" value="NZ_KQ257834.1"/>
</dbReference>
<dbReference type="PATRIC" id="fig|42234.21.peg.7953"/>
<sequence>MTIITVNTPEGRLSLDQRRVLAETLTDAVLVPEVGHFEPAARPGFQVRAEVIARLLAALTEACGLAEPSPAWWVNFRVIDEGSWASGGGVTSILSLLATGVFTEEKAKAIRAAIAG</sequence>
<dbReference type="EMBL" id="JPPY01000214">
    <property type="protein sequence ID" value="KND26149.1"/>
    <property type="molecule type" value="Genomic_DNA"/>
</dbReference>
<comment type="caution">
    <text evidence="1">The sequence shown here is derived from an EMBL/GenBank/DDBJ whole genome shotgun (WGS) entry which is preliminary data.</text>
</comment>
<evidence type="ECO:0008006" key="3">
    <source>
        <dbReference type="Google" id="ProtNLM"/>
    </source>
</evidence>
<name>A0A0L0JL68_9ACTN</name>
<reference evidence="2" key="1">
    <citation type="submission" date="2014-07" db="EMBL/GenBank/DDBJ databases">
        <title>Genome sequencing of plant-pathogenic Streptomyces species.</title>
        <authorList>
            <person name="Harrison J."/>
            <person name="Sapp M."/>
            <person name="Thwaites R."/>
            <person name="Studholme D.J."/>
        </authorList>
    </citation>
    <scope>NUCLEOTIDE SEQUENCE [LARGE SCALE GENOMIC DNA]</scope>
    <source>
        <strain evidence="2">NCPPB 4445</strain>
    </source>
</reference>
<dbReference type="Proteomes" id="UP000037151">
    <property type="component" value="Unassembled WGS sequence"/>
</dbReference>
<evidence type="ECO:0000313" key="2">
    <source>
        <dbReference type="Proteomes" id="UP000037151"/>
    </source>
</evidence>
<protein>
    <recommendedName>
        <fullName evidence="3">Tautomerase enzyme</fullName>
    </recommendedName>
</protein>
<accession>A0A0L0JL68</accession>
<proteinExistence type="predicted"/>
<evidence type="ECO:0000313" key="1">
    <source>
        <dbReference type="EMBL" id="KND26149.1"/>
    </source>
</evidence>
<organism evidence="1 2">
    <name type="scientific">Streptomyces acidiscabies</name>
    <dbReference type="NCBI Taxonomy" id="42234"/>
    <lineage>
        <taxon>Bacteria</taxon>
        <taxon>Bacillati</taxon>
        <taxon>Actinomycetota</taxon>
        <taxon>Actinomycetes</taxon>
        <taxon>Kitasatosporales</taxon>
        <taxon>Streptomycetaceae</taxon>
        <taxon>Streptomyces</taxon>
    </lineage>
</organism>
<gene>
    <name evidence="1" type="ORF">IQ63_38635</name>
</gene>
<dbReference type="AlphaFoldDB" id="A0A0L0JL68"/>